<dbReference type="EMBL" id="LAQI01000216">
    <property type="protein sequence ID" value="KKY14740.1"/>
    <property type="molecule type" value="Genomic_DNA"/>
</dbReference>
<dbReference type="InterPro" id="IPR022085">
    <property type="entry name" value="OpdG"/>
</dbReference>
<reference evidence="1 2" key="1">
    <citation type="submission" date="2015-03" db="EMBL/GenBank/DDBJ databases">
        <authorList>
            <person name="Morales-Cruz A."/>
            <person name="Amrine K.C."/>
            <person name="Cantu D."/>
        </authorList>
    </citation>
    <scope>NUCLEOTIDE SEQUENCE [LARGE SCALE GENOMIC DNA]</scope>
    <source>
        <strain evidence="1">DS831</strain>
    </source>
</reference>
<organism evidence="1 2">
    <name type="scientific">Diplodia seriata</name>
    <dbReference type="NCBI Taxonomy" id="420778"/>
    <lineage>
        <taxon>Eukaryota</taxon>
        <taxon>Fungi</taxon>
        <taxon>Dikarya</taxon>
        <taxon>Ascomycota</taxon>
        <taxon>Pezizomycotina</taxon>
        <taxon>Dothideomycetes</taxon>
        <taxon>Dothideomycetes incertae sedis</taxon>
        <taxon>Botryosphaeriales</taxon>
        <taxon>Botryosphaeriaceae</taxon>
        <taxon>Diplodia</taxon>
    </lineage>
</organism>
<reference evidence="1 2" key="2">
    <citation type="submission" date="2015-05" db="EMBL/GenBank/DDBJ databases">
        <title>Distinctive expansion of gene families associated with plant cell wall degradation and secondary metabolism in the genomes of grapevine trunk pathogens.</title>
        <authorList>
            <person name="Lawrence D.P."/>
            <person name="Travadon R."/>
            <person name="Rolshausen P.E."/>
            <person name="Baumgartner K."/>
        </authorList>
    </citation>
    <scope>NUCLEOTIDE SEQUENCE [LARGE SCALE GENOMIC DNA]</scope>
    <source>
        <strain evidence="1">DS831</strain>
    </source>
</reference>
<dbReference type="AlphaFoldDB" id="A0A0G2GCA3"/>
<evidence type="ECO:0000313" key="2">
    <source>
        <dbReference type="Proteomes" id="UP000034182"/>
    </source>
</evidence>
<accession>A0A0G2GCA3</accession>
<dbReference type="PANTHER" id="PTHR38797:SF4">
    <property type="entry name" value="NUCLEAR PORE COMPLEX PROTEIN NUP85"/>
    <property type="match status" value="1"/>
</dbReference>
<dbReference type="InterPro" id="IPR053204">
    <property type="entry name" value="Oxopyrrolidines_Biosynth-assoc"/>
</dbReference>
<name>A0A0G2GCA3_9PEZI</name>
<gene>
    <name evidence="1" type="ORF">UCDDS831_g08017</name>
</gene>
<proteinExistence type="predicted"/>
<comment type="caution">
    <text evidence="1">The sequence shown here is derived from an EMBL/GenBank/DDBJ whole genome shotgun (WGS) entry which is preliminary data.</text>
</comment>
<evidence type="ECO:0000313" key="1">
    <source>
        <dbReference type="EMBL" id="KKY14740.1"/>
    </source>
</evidence>
<dbReference type="PANTHER" id="PTHR38797">
    <property type="entry name" value="NUCLEAR PORE COMPLEX PROTEIN NUP85-RELATED"/>
    <property type="match status" value="1"/>
</dbReference>
<dbReference type="Pfam" id="PF12311">
    <property type="entry name" value="DUF3632"/>
    <property type="match status" value="1"/>
</dbReference>
<dbReference type="Proteomes" id="UP000034182">
    <property type="component" value="Unassembled WGS sequence"/>
</dbReference>
<protein>
    <submittedName>
        <fullName evidence="1">Uncharacterized protein</fullName>
    </submittedName>
</protein>
<sequence length="302" mass="34234">MPPDWASKFEQEGNFGFDAEDCKTIPILRDLVAAKDTPAATASRIAAFYDARLKAGNNDIPYTFWVLVCEIIAVRGADKGIRERVTQLLLSLTQIIVLDTAGKPIVVPELDNAYWSELPGYTLAFRDRMNCIPPTDIMADDDEEWEDWQRRFTNGNVFQAEWLANVANAGPERENGSARNYAVWNLSSALEPGIADTPLGYRRTEMWIPQAAQWILIAGPSIWQLCRDNYRNDGSQAQERAQEDGAVSGYTFTGPEWFSVERWQWWRTRFTYIAGLAQVTVEVREWATKAAARMEQIEHGDS</sequence>